<keyword evidence="7 8" id="KW-0539">Nucleus</keyword>
<dbReference type="WBParaSite" id="Hba_09428">
    <property type="protein sequence ID" value="Hba_09428"/>
    <property type="gene ID" value="Hba_09428"/>
</dbReference>
<dbReference type="PANTHER" id="PTHR12942">
    <property type="entry name" value="STEP II SPLICING FACTOR SLU7"/>
    <property type="match status" value="1"/>
</dbReference>
<proteinExistence type="inferred from homology"/>
<dbReference type="InterPro" id="IPR021715">
    <property type="entry name" value="Slu7_dom"/>
</dbReference>
<dbReference type="Pfam" id="PF11708">
    <property type="entry name" value="Slu7"/>
    <property type="match status" value="1"/>
</dbReference>
<keyword evidence="5 8" id="KW-0747">Spliceosome</keyword>
<keyword evidence="9" id="KW-0472">Membrane</keyword>
<feature type="transmembrane region" description="Helical" evidence="9">
    <location>
        <begin position="67"/>
        <end position="85"/>
    </location>
</feature>
<organism evidence="11 12">
    <name type="scientific">Heterorhabditis bacteriophora</name>
    <name type="common">Entomopathogenic nematode worm</name>
    <dbReference type="NCBI Taxonomy" id="37862"/>
    <lineage>
        <taxon>Eukaryota</taxon>
        <taxon>Metazoa</taxon>
        <taxon>Ecdysozoa</taxon>
        <taxon>Nematoda</taxon>
        <taxon>Chromadorea</taxon>
        <taxon>Rhabditida</taxon>
        <taxon>Rhabditina</taxon>
        <taxon>Rhabditomorpha</taxon>
        <taxon>Strongyloidea</taxon>
        <taxon>Heterorhabditidae</taxon>
        <taxon>Heterorhabditis</taxon>
    </lineage>
</organism>
<protein>
    <recommendedName>
        <fullName evidence="3 8">Pre-mRNA-splicing factor SLU7</fullName>
    </recommendedName>
</protein>
<dbReference type="GO" id="GO:0030628">
    <property type="term" value="F:pre-mRNA 3'-splice site binding"/>
    <property type="evidence" value="ECO:0007669"/>
    <property type="project" value="UniProtKB-UniRule"/>
</dbReference>
<sequence length="156" mass="18173">MMYVIIYMINIQVRSGRNRKDTAKYLYDLTENAPYYDPKSRSMRGNPYANENEAPKFSGENSVRCGLVIQSIIVIIFSINYFLYFRYSGKVVAANEAQIIARHTRHKGISVRALAEPTKHQALKKERKLTRYVNAFNIAIFKHCNAHYLKYLIMLL</sequence>
<comment type="subcellular location">
    <subcellularLocation>
        <location evidence="1 8">Nucleus</location>
    </subcellularLocation>
</comment>
<evidence type="ECO:0000256" key="2">
    <source>
        <dbReference type="ARBA" id="ARBA00007203"/>
    </source>
</evidence>
<keyword evidence="6 8" id="KW-0508">mRNA splicing</keyword>
<keyword evidence="11" id="KW-1185">Reference proteome</keyword>
<evidence type="ECO:0000313" key="11">
    <source>
        <dbReference type="Proteomes" id="UP000095283"/>
    </source>
</evidence>
<dbReference type="GO" id="GO:0005681">
    <property type="term" value="C:spliceosomal complex"/>
    <property type="evidence" value="ECO:0007669"/>
    <property type="project" value="UniProtKB-UniRule"/>
</dbReference>
<evidence type="ECO:0000256" key="3">
    <source>
        <dbReference type="ARBA" id="ARBA00021377"/>
    </source>
</evidence>
<evidence type="ECO:0000256" key="4">
    <source>
        <dbReference type="ARBA" id="ARBA00022664"/>
    </source>
</evidence>
<evidence type="ECO:0000313" key="12">
    <source>
        <dbReference type="WBParaSite" id="Hba_09428"/>
    </source>
</evidence>
<feature type="domain" description="Pre-mRNA-splicing factor SLU7" evidence="10">
    <location>
        <begin position="11"/>
        <end position="64"/>
    </location>
</feature>
<evidence type="ECO:0000259" key="10">
    <source>
        <dbReference type="Pfam" id="PF11708"/>
    </source>
</evidence>
<comment type="subunit">
    <text evidence="8">Associated with the spliceosome.</text>
</comment>
<evidence type="ECO:0000256" key="6">
    <source>
        <dbReference type="ARBA" id="ARBA00023187"/>
    </source>
</evidence>
<comment type="function">
    <text evidence="8">Involved in pre-mRNA splicing.</text>
</comment>
<evidence type="ECO:0000256" key="1">
    <source>
        <dbReference type="ARBA" id="ARBA00004123"/>
    </source>
</evidence>
<evidence type="ECO:0000256" key="5">
    <source>
        <dbReference type="ARBA" id="ARBA00022728"/>
    </source>
</evidence>
<dbReference type="Proteomes" id="UP000095283">
    <property type="component" value="Unplaced"/>
</dbReference>
<evidence type="ECO:0000256" key="8">
    <source>
        <dbReference type="RuleBase" id="RU367071"/>
    </source>
</evidence>
<keyword evidence="4 8" id="KW-0507">mRNA processing</keyword>
<reference evidence="12" key="1">
    <citation type="submission" date="2016-11" db="UniProtKB">
        <authorList>
            <consortium name="WormBaseParasite"/>
        </authorList>
    </citation>
    <scope>IDENTIFICATION</scope>
</reference>
<dbReference type="InterPro" id="IPR039974">
    <property type="entry name" value="Splicing_factor_SLU7"/>
</dbReference>
<accession>A0A1I7WW77</accession>
<dbReference type="PANTHER" id="PTHR12942:SF2">
    <property type="entry name" value="PRE-MRNA-SPLICING FACTOR SLU7"/>
    <property type="match status" value="1"/>
</dbReference>
<name>A0A1I7WW77_HETBA</name>
<evidence type="ECO:0000256" key="7">
    <source>
        <dbReference type="ARBA" id="ARBA00023242"/>
    </source>
</evidence>
<keyword evidence="9" id="KW-1133">Transmembrane helix</keyword>
<dbReference type="GO" id="GO:0000398">
    <property type="term" value="P:mRNA splicing, via spliceosome"/>
    <property type="evidence" value="ECO:0007669"/>
    <property type="project" value="UniProtKB-UniRule"/>
</dbReference>
<comment type="similarity">
    <text evidence="2 8">Belongs to the SLU7 family.</text>
</comment>
<evidence type="ECO:0000256" key="9">
    <source>
        <dbReference type="SAM" id="Phobius"/>
    </source>
</evidence>
<keyword evidence="9" id="KW-0812">Transmembrane</keyword>
<dbReference type="AlphaFoldDB" id="A0A1I7WW77"/>